<dbReference type="Gene3D" id="3.40.50.150">
    <property type="entry name" value="Vaccinia Virus protein VP39"/>
    <property type="match status" value="1"/>
</dbReference>
<keyword evidence="2" id="KW-0808">Transferase</keyword>
<dbReference type="RefSeq" id="WP_165302697.1">
    <property type="nucleotide sequence ID" value="NZ_PRLK01000011.1"/>
</dbReference>
<feature type="domain" description="DNA methylase adenine-specific" evidence="4">
    <location>
        <begin position="10"/>
        <end position="110"/>
    </location>
</feature>
<keyword evidence="1" id="KW-0489">Methyltransferase</keyword>
<keyword evidence="6" id="KW-1185">Reference proteome</keyword>
<proteinExistence type="predicted"/>
<reference evidence="5 6" key="2">
    <citation type="journal article" date="2020" name="Cell Rep.">
        <title>Acquisition and Adaptation of Ultra-small Parasitic Reduced Genome Bacteria to Mammalian Hosts.</title>
        <authorList>
            <person name="McLean J.S."/>
            <person name="Bor B."/>
            <person name="Kerns K.A."/>
            <person name="Liu Q."/>
            <person name="To T.T."/>
            <person name="Solden L."/>
            <person name="Hendrickson E.L."/>
            <person name="Wrighton K."/>
            <person name="Shi W."/>
            <person name="He X."/>
        </authorList>
    </citation>
    <scope>NUCLEOTIDE SEQUENCE [LARGE SCALE GENOMIC DNA]</scope>
    <source>
        <strain evidence="5 6">TM7_CMJM_G6_1_HOT_870</strain>
    </source>
</reference>
<evidence type="ECO:0000259" key="4">
    <source>
        <dbReference type="Pfam" id="PF02384"/>
    </source>
</evidence>
<evidence type="ECO:0000313" key="6">
    <source>
        <dbReference type="Proteomes" id="UP001190925"/>
    </source>
</evidence>
<accession>A0ABY0FHB4</accession>
<gene>
    <name evidence="5" type="ORF">G6CMJM_00585</name>
</gene>
<protein>
    <recommendedName>
        <fullName evidence="4">DNA methylase adenine-specific domain-containing protein</fullName>
    </recommendedName>
</protein>
<dbReference type="PRINTS" id="PR00507">
    <property type="entry name" value="N12N6MTFRASE"/>
</dbReference>
<evidence type="ECO:0000256" key="2">
    <source>
        <dbReference type="ARBA" id="ARBA00022679"/>
    </source>
</evidence>
<keyword evidence="3" id="KW-0949">S-adenosyl-L-methionine</keyword>
<dbReference type="Proteomes" id="UP001190925">
    <property type="component" value="Unassembled WGS sequence"/>
</dbReference>
<dbReference type="SUPFAM" id="SSF53335">
    <property type="entry name" value="S-adenosyl-L-methionine-dependent methyltransferases"/>
    <property type="match status" value="1"/>
</dbReference>
<sequence>MPEKLIKSKHRVKKFGEVFTPEFIVKQMCDLCEPTISQVDKKVFEPTCGNGNFLVEILNRKLNSVPDFYTKIKKQKNARSKKAQQEIYDFCLILAISNVYAVDIQEDNVEESRKRLKEVIYKHIKNIKNSFFFLELIDEILGNNIIVGNTLTQKNELKFFDLKPNFDNLTFEISEYSLQDIEKAYSKTKSANLENLTDVMSQMRALPEKPIPKKHS</sequence>
<dbReference type="EMBL" id="PRLK01000011">
    <property type="protein sequence ID" value="RYC72348.1"/>
    <property type="molecule type" value="Genomic_DNA"/>
</dbReference>
<dbReference type="PANTHER" id="PTHR33841:SF5">
    <property type="entry name" value="DNA METHYLASE (MODIFICATION METHYLASE) (METHYLTRANSFERASE)-RELATED"/>
    <property type="match status" value="1"/>
</dbReference>
<dbReference type="InterPro" id="IPR050953">
    <property type="entry name" value="N4_N6_ade-DNA_methylase"/>
</dbReference>
<evidence type="ECO:0000313" key="5">
    <source>
        <dbReference type="EMBL" id="RYC72348.1"/>
    </source>
</evidence>
<dbReference type="InterPro" id="IPR003356">
    <property type="entry name" value="DNA_methylase_A-5"/>
</dbReference>
<comment type="caution">
    <text evidence="5">The sequence shown here is derived from an EMBL/GenBank/DDBJ whole genome shotgun (WGS) entry which is preliminary data.</text>
</comment>
<organism evidence="5 6">
    <name type="scientific">Candidatus Nanogingivalis gingivitcus</name>
    <dbReference type="NCBI Taxonomy" id="2171992"/>
    <lineage>
        <taxon>Bacteria</taxon>
        <taxon>Candidatus Saccharimonadota</taxon>
        <taxon>Candidatus Nanosyncoccalia</taxon>
        <taxon>Candidatus Nanogingivales</taxon>
        <taxon>Candidatus Nanogingivalaceae</taxon>
        <taxon>Candidatus Nanogingivalis</taxon>
    </lineage>
</organism>
<reference evidence="5 6" key="1">
    <citation type="journal article" date="2018" name="bioRxiv">
        <title>Evidence of independent acquisition and adaption of ultra-small bacteria to human hosts across the highly diverse yet reduced genomes of the phylum Saccharibacteria.</title>
        <authorList>
            <person name="McLean J.S."/>
            <person name="Bor B."/>
            <person name="To T.T."/>
            <person name="Liu Q."/>
            <person name="Kearns K.A."/>
            <person name="Solden L.M."/>
            <person name="Wrighton K.C."/>
            <person name="He X."/>
            <person name="Shi W."/>
        </authorList>
    </citation>
    <scope>NUCLEOTIDE SEQUENCE [LARGE SCALE GENOMIC DNA]</scope>
    <source>
        <strain evidence="5 6">TM7_CMJM_G6_1_HOT_870</strain>
    </source>
</reference>
<evidence type="ECO:0000256" key="1">
    <source>
        <dbReference type="ARBA" id="ARBA00022603"/>
    </source>
</evidence>
<dbReference type="InterPro" id="IPR029063">
    <property type="entry name" value="SAM-dependent_MTases_sf"/>
</dbReference>
<dbReference type="Pfam" id="PF02384">
    <property type="entry name" value="N6_Mtase"/>
    <property type="match status" value="1"/>
</dbReference>
<name>A0ABY0FHB4_9BACT</name>
<evidence type="ECO:0000256" key="3">
    <source>
        <dbReference type="ARBA" id="ARBA00022691"/>
    </source>
</evidence>
<dbReference type="PANTHER" id="PTHR33841">
    <property type="entry name" value="DNA METHYLTRANSFERASE YEEA-RELATED"/>
    <property type="match status" value="1"/>
</dbReference>